<reference evidence="1 2" key="1">
    <citation type="journal article" date="2004" name="Nat. Biotechnol.">
        <title>Complete genome sequence of the metabolically versatile photosynthetic bacterium Rhodopseudomonas palustris.</title>
        <authorList>
            <person name="Larimer F.W."/>
            <person name="Chain P."/>
            <person name="Hauser L."/>
            <person name="Lamerdin J."/>
            <person name="Malfatti S."/>
            <person name="Do L."/>
            <person name="Land M.L."/>
            <person name="Pelletier D.A."/>
            <person name="Beatty J.T."/>
            <person name="Lang A.S."/>
            <person name="Tabita F.R."/>
            <person name="Gibson J.L."/>
            <person name="Hanson T.E."/>
            <person name="Bobst C."/>
            <person name="Torres J.L."/>
            <person name="Peres C."/>
            <person name="Harrison F.H."/>
            <person name="Gibson J."/>
            <person name="Harwood C.S."/>
        </authorList>
    </citation>
    <scope>NUCLEOTIDE SEQUENCE [LARGE SCALE GENOMIC DNA]</scope>
    <source>
        <strain evidence="2">ATCC BAA-98 / CGA009</strain>
    </source>
</reference>
<gene>
    <name evidence="1" type="ORF">TX73_015910</name>
</gene>
<evidence type="ECO:0000313" key="2">
    <source>
        <dbReference type="Proteomes" id="UP000001426"/>
    </source>
</evidence>
<dbReference type="Proteomes" id="UP000001426">
    <property type="component" value="Chromosome"/>
</dbReference>
<keyword evidence="2" id="KW-1185">Reference proteome</keyword>
<proteinExistence type="predicted"/>
<protein>
    <submittedName>
        <fullName evidence="1">Uncharacterized protein</fullName>
    </submittedName>
</protein>
<dbReference type="AlphaFoldDB" id="A0AAE9Y4J8"/>
<name>A0AAE9Y4J8_RHOPA</name>
<sequence>MAKTSVRFLVCVCSSNLRTIEAGCGCGPLISQVTAGLDGPIARKKPAFLERKYRSLINRMRNNHPLCW</sequence>
<evidence type="ECO:0000313" key="1">
    <source>
        <dbReference type="EMBL" id="WCL93240.1"/>
    </source>
</evidence>
<dbReference type="RefSeq" id="WP_234803301.1">
    <property type="nucleotide sequence ID" value="NZ_CP116810.1"/>
</dbReference>
<dbReference type="GeneID" id="70035389"/>
<organism evidence="1 2">
    <name type="scientific">Rhodopseudomonas palustris (strain ATCC BAA-98 / CGA009)</name>
    <dbReference type="NCBI Taxonomy" id="258594"/>
    <lineage>
        <taxon>Bacteria</taxon>
        <taxon>Pseudomonadati</taxon>
        <taxon>Pseudomonadota</taxon>
        <taxon>Alphaproteobacteria</taxon>
        <taxon>Hyphomicrobiales</taxon>
        <taxon>Nitrobacteraceae</taxon>
        <taxon>Rhodopseudomonas</taxon>
    </lineage>
</organism>
<dbReference type="EMBL" id="CP116810">
    <property type="protein sequence ID" value="WCL93240.1"/>
    <property type="molecule type" value="Genomic_DNA"/>
</dbReference>
<accession>A0AAE9Y4J8</accession>
<dbReference type="KEGG" id="rpa:TX73_015910"/>